<evidence type="ECO:0000256" key="1">
    <source>
        <dbReference type="ARBA" id="ARBA00001000"/>
    </source>
</evidence>
<dbReference type="Proteomes" id="UP000503462">
    <property type="component" value="Chromosome 5"/>
</dbReference>
<feature type="domain" description="Glutamine amidotransferase" evidence="10">
    <location>
        <begin position="8"/>
        <end position="214"/>
    </location>
</feature>
<sequence>MTGGRILFVDAYDSFSNNITTLLQQDLGVTTETIKIDDSRFVLNDDAFERYLQQFDAVVAGPGPGHPQIQQDVGLISRLWTLPDDNLLPVLGVCLGFQSLCVAHGASIHRLHQPRHGLITRITHHGADFFAGVKNVDATQYHSLQVVLDSTNNATCLTDGRLWTRADKSSLVPLAWDLTDAENGAILMAVKHSSKPFSGVQFHPESICTNAEGRRLIHNWWQQACMWNASKRRQAASINTTPGVVQLSRGACGLDHVVEYEEVAIPKCLTTSQVAELLQDCNSQHSPIVLQSGIRDGRPLNPETGRYSILGLPDASSIHVRYTCTDQTLRTIVDGRTLHTEQANIQGAFDYLKALVDERRAVKGPALAPFWGGFIGYVSYEAGLSTLDISPSAGDCSKPDLWFVFVERSIVIDHVDGVAYIQSLRRDDVVWRTCIAQMLVAGEQSCGSSALGHEAKVTNEPGHEEYLAKVIDCQEHLRAGSSYELCLTDQTTVWSSEDSWQIYTRLSKLNPAPFGAYLDLVDSGAGVTLIGSSPERFLNWSRCGKCQFRPIKGTVVKDGSMTREKADALLRSPKEMAENLMIVDLIRHDLSGVEGVQNVRVPSLMVVEEYETVYQLVSVIEGDLASANSGISVLAASLPPGSMTGAPKRRSCELLKDLEQQQPRGLYSGVVGYFDTGGGGDFSVVIRSAFKWKNEEEWRIGAGGAVTVLSTPEGEYEEMLVKRQRPLEVLLHRGEC</sequence>
<dbReference type="Pfam" id="PF00425">
    <property type="entry name" value="Chorismate_bind"/>
    <property type="match status" value="1"/>
</dbReference>
<dbReference type="InterPro" id="IPR010117">
    <property type="entry name" value="PabB_fungal"/>
</dbReference>
<gene>
    <name evidence="13" type="ORF">AMS68_007339</name>
</gene>
<keyword evidence="7" id="KW-0315">Glutamine amidotransferase</keyword>
<dbReference type="OrthoDB" id="64220at2759"/>
<evidence type="ECO:0000256" key="9">
    <source>
        <dbReference type="ARBA" id="ARBA00031904"/>
    </source>
</evidence>
<dbReference type="GO" id="GO:0000162">
    <property type="term" value="P:L-tryptophan biosynthetic process"/>
    <property type="evidence" value="ECO:0007669"/>
    <property type="project" value="TreeGrafter"/>
</dbReference>
<evidence type="ECO:0000259" key="11">
    <source>
        <dbReference type="Pfam" id="PF00425"/>
    </source>
</evidence>
<dbReference type="Pfam" id="PF04715">
    <property type="entry name" value="Anth_synt_I_N"/>
    <property type="match status" value="1"/>
</dbReference>
<comment type="catalytic activity">
    <reaction evidence="1">
        <text>chorismate + L-glutamine = 4-amino-4-deoxychorismate + L-glutamate</text>
        <dbReference type="Rhea" id="RHEA:11672"/>
        <dbReference type="ChEBI" id="CHEBI:29748"/>
        <dbReference type="ChEBI" id="CHEBI:29985"/>
        <dbReference type="ChEBI" id="CHEBI:58359"/>
        <dbReference type="ChEBI" id="CHEBI:58406"/>
        <dbReference type="EC" id="2.6.1.85"/>
    </reaction>
</comment>
<dbReference type="PANTHER" id="PTHR11236:SF18">
    <property type="entry name" value="AMINODEOXYCHORISMATE SYNTHASE"/>
    <property type="match status" value="1"/>
</dbReference>
<evidence type="ECO:0000256" key="8">
    <source>
        <dbReference type="ARBA" id="ARBA00031329"/>
    </source>
</evidence>
<protein>
    <recommendedName>
        <fullName evidence="4">aminodeoxychorismate synthase</fullName>
        <ecNumber evidence="4">2.6.1.85</ecNumber>
    </recommendedName>
    <alternativeName>
        <fullName evidence="8">Para-aminobenzoate synthase</fullName>
    </alternativeName>
    <alternativeName>
        <fullName evidence="9">p-aminobenzoic acid synthase</fullName>
    </alternativeName>
</protein>
<keyword evidence="6" id="KW-0289">Folate biosynthesis</keyword>
<evidence type="ECO:0000256" key="3">
    <source>
        <dbReference type="ARBA" id="ARBA00005970"/>
    </source>
</evidence>
<dbReference type="PROSITE" id="PS51273">
    <property type="entry name" value="GATASE_TYPE_1"/>
    <property type="match status" value="1"/>
</dbReference>
<dbReference type="AlphaFoldDB" id="A0A6H0Y476"/>
<evidence type="ECO:0000256" key="5">
    <source>
        <dbReference type="ARBA" id="ARBA00022679"/>
    </source>
</evidence>
<dbReference type="InterPro" id="IPR006805">
    <property type="entry name" value="Anth_synth_I_N"/>
</dbReference>
<proteinExistence type="inferred from homology"/>
<evidence type="ECO:0000313" key="13">
    <source>
        <dbReference type="EMBL" id="QIX01822.1"/>
    </source>
</evidence>
<dbReference type="UniPathway" id="UPA00077">
    <property type="reaction ID" value="UER00149"/>
</dbReference>
<dbReference type="InterPro" id="IPR005801">
    <property type="entry name" value="ADC_synthase"/>
</dbReference>
<comment type="similarity">
    <text evidence="3">In the C-terminal section; belongs to the anthranilate synthase component I family.</text>
</comment>
<dbReference type="PRINTS" id="PR00096">
    <property type="entry name" value="GATASE"/>
</dbReference>
<dbReference type="PRINTS" id="PR00097">
    <property type="entry name" value="ANTSNTHASEII"/>
</dbReference>
<dbReference type="GO" id="GO:0046820">
    <property type="term" value="F:4-amino-4-deoxychorismate synthase activity"/>
    <property type="evidence" value="ECO:0007669"/>
    <property type="project" value="UniProtKB-EC"/>
</dbReference>
<feature type="domain" description="Anthranilate synthase component I N-terminal" evidence="12">
    <location>
        <begin position="276"/>
        <end position="420"/>
    </location>
</feature>
<dbReference type="EMBL" id="CP051143">
    <property type="protein sequence ID" value="QIX01822.1"/>
    <property type="molecule type" value="Genomic_DNA"/>
</dbReference>
<dbReference type="PANTHER" id="PTHR11236">
    <property type="entry name" value="AMINOBENZOATE/ANTHRANILATE SYNTHASE"/>
    <property type="match status" value="1"/>
</dbReference>
<dbReference type="InterPro" id="IPR006221">
    <property type="entry name" value="TrpG/PapA_dom"/>
</dbReference>
<feature type="domain" description="Chorismate-utilising enzyme C-terminal" evidence="11">
    <location>
        <begin position="463"/>
        <end position="722"/>
    </location>
</feature>
<keyword evidence="14" id="KW-1185">Reference proteome</keyword>
<evidence type="ECO:0000256" key="4">
    <source>
        <dbReference type="ARBA" id="ARBA00013139"/>
    </source>
</evidence>
<dbReference type="GO" id="GO:0046656">
    <property type="term" value="P:folic acid biosynthetic process"/>
    <property type="evidence" value="ECO:0007669"/>
    <property type="project" value="UniProtKB-KW"/>
</dbReference>
<keyword evidence="5" id="KW-0808">Transferase</keyword>
<reference evidence="13 14" key="1">
    <citation type="journal article" date="2016" name="Sci. Rep.">
        <title>Peltaster fructicola genome reveals evolution from an invasive phytopathogen to an ectophytic parasite.</title>
        <authorList>
            <person name="Xu C."/>
            <person name="Chen H."/>
            <person name="Gleason M.L."/>
            <person name="Xu J.R."/>
            <person name="Liu H."/>
            <person name="Zhang R."/>
            <person name="Sun G."/>
        </authorList>
    </citation>
    <scope>NUCLEOTIDE SEQUENCE [LARGE SCALE GENOMIC DNA]</scope>
    <source>
        <strain evidence="13 14">LNHT1506</strain>
    </source>
</reference>
<dbReference type="GO" id="GO:0046654">
    <property type="term" value="P:tetrahydrofolate biosynthetic process"/>
    <property type="evidence" value="ECO:0007669"/>
    <property type="project" value="UniProtKB-UniPathway"/>
</dbReference>
<dbReference type="Gene3D" id="3.40.50.880">
    <property type="match status" value="1"/>
</dbReference>
<evidence type="ECO:0000256" key="2">
    <source>
        <dbReference type="ARBA" id="ARBA00005009"/>
    </source>
</evidence>
<dbReference type="EC" id="2.6.1.85" evidence="4"/>
<name>A0A6H0Y476_9PEZI</name>
<evidence type="ECO:0000259" key="10">
    <source>
        <dbReference type="Pfam" id="PF00117"/>
    </source>
</evidence>
<dbReference type="GO" id="GO:0005737">
    <property type="term" value="C:cytoplasm"/>
    <property type="evidence" value="ECO:0007669"/>
    <property type="project" value="TreeGrafter"/>
</dbReference>
<evidence type="ECO:0000259" key="12">
    <source>
        <dbReference type="Pfam" id="PF04715"/>
    </source>
</evidence>
<evidence type="ECO:0000256" key="6">
    <source>
        <dbReference type="ARBA" id="ARBA00022909"/>
    </source>
</evidence>
<dbReference type="CDD" id="cd01743">
    <property type="entry name" value="GATase1_Anthranilate_Synthase"/>
    <property type="match status" value="1"/>
</dbReference>
<dbReference type="SUPFAM" id="SSF56322">
    <property type="entry name" value="ADC synthase"/>
    <property type="match status" value="1"/>
</dbReference>
<dbReference type="Pfam" id="PF00117">
    <property type="entry name" value="GATase"/>
    <property type="match status" value="1"/>
</dbReference>
<organism evidence="13 14">
    <name type="scientific">Peltaster fructicola</name>
    <dbReference type="NCBI Taxonomy" id="286661"/>
    <lineage>
        <taxon>Eukaryota</taxon>
        <taxon>Fungi</taxon>
        <taxon>Dikarya</taxon>
        <taxon>Ascomycota</taxon>
        <taxon>Pezizomycotina</taxon>
        <taxon>Dothideomycetes</taxon>
        <taxon>Dothideomycetes incertae sedis</taxon>
        <taxon>Peltaster</taxon>
    </lineage>
</organism>
<dbReference type="InterPro" id="IPR029062">
    <property type="entry name" value="Class_I_gatase-like"/>
</dbReference>
<comment type="pathway">
    <text evidence="2">Cofactor biosynthesis; tetrahydrofolate biosynthesis; 4-aminobenzoate from chorismate: step 1/2.</text>
</comment>
<dbReference type="Gene3D" id="3.60.120.10">
    <property type="entry name" value="Anthranilate synthase"/>
    <property type="match status" value="1"/>
</dbReference>
<evidence type="ECO:0000313" key="14">
    <source>
        <dbReference type="Proteomes" id="UP000503462"/>
    </source>
</evidence>
<dbReference type="InterPro" id="IPR017926">
    <property type="entry name" value="GATASE"/>
</dbReference>
<dbReference type="GO" id="GO:0008153">
    <property type="term" value="P:4-aminobenzoate biosynthetic process"/>
    <property type="evidence" value="ECO:0007669"/>
    <property type="project" value="TreeGrafter"/>
</dbReference>
<accession>A0A6H0Y476</accession>
<evidence type="ECO:0000256" key="7">
    <source>
        <dbReference type="ARBA" id="ARBA00022962"/>
    </source>
</evidence>
<dbReference type="SUPFAM" id="SSF52317">
    <property type="entry name" value="Class I glutamine amidotransferase-like"/>
    <property type="match status" value="1"/>
</dbReference>
<dbReference type="InterPro" id="IPR019999">
    <property type="entry name" value="Anth_synth_I-like"/>
</dbReference>
<dbReference type="NCBIfam" id="TIGR01823">
    <property type="entry name" value="PabB-fungal"/>
    <property type="match status" value="1"/>
</dbReference>
<dbReference type="InterPro" id="IPR015890">
    <property type="entry name" value="Chorismate_C"/>
</dbReference>